<reference evidence="3" key="1">
    <citation type="submission" date="2016-10" db="EMBL/GenBank/DDBJ databases">
        <authorList>
            <person name="Varghese N."/>
            <person name="Submissions S."/>
        </authorList>
    </citation>
    <scope>NUCLEOTIDE SEQUENCE [LARGE SCALE GENOMIC DNA]</scope>
    <source>
        <strain evidence="3">CGMCC 1.10789</strain>
    </source>
</reference>
<proteinExistence type="predicted"/>
<evidence type="ECO:0000313" key="3">
    <source>
        <dbReference type="Proteomes" id="UP000199328"/>
    </source>
</evidence>
<dbReference type="RefSeq" id="WP_092499984.1">
    <property type="nucleotide sequence ID" value="NZ_FNFV01000003.1"/>
</dbReference>
<protein>
    <submittedName>
        <fullName evidence="2">Haemolysin XhlA</fullName>
    </submittedName>
</protein>
<dbReference type="Proteomes" id="UP000199328">
    <property type="component" value="Unassembled WGS sequence"/>
</dbReference>
<dbReference type="OrthoDB" id="7652337at2"/>
<name>A0A1G9CXY6_9RHOB</name>
<dbReference type="AlphaFoldDB" id="A0A1G9CXY6"/>
<gene>
    <name evidence="2" type="ORF">SAMN05216257_103271</name>
</gene>
<sequence>MIEEWRRQIDKRLQSLELRNAVEEVHRTNVENRLGAIEDALKWLVRLMIGALLGGSLAWIMRGGLMTG</sequence>
<dbReference type="STRING" id="990712.SAMN05216257_103271"/>
<keyword evidence="3" id="KW-1185">Reference proteome</keyword>
<evidence type="ECO:0000256" key="1">
    <source>
        <dbReference type="SAM" id="Phobius"/>
    </source>
</evidence>
<keyword evidence="1" id="KW-1133">Transmembrane helix</keyword>
<evidence type="ECO:0000313" key="2">
    <source>
        <dbReference type="EMBL" id="SDK56509.1"/>
    </source>
</evidence>
<feature type="transmembrane region" description="Helical" evidence="1">
    <location>
        <begin position="43"/>
        <end position="61"/>
    </location>
</feature>
<keyword evidence="1" id="KW-0472">Membrane</keyword>
<dbReference type="EMBL" id="FNFV01000003">
    <property type="protein sequence ID" value="SDK56509.1"/>
    <property type="molecule type" value="Genomic_DNA"/>
</dbReference>
<accession>A0A1G9CXY6</accession>
<organism evidence="2 3">
    <name type="scientific">Meinhardsimonia xiamenensis</name>
    <dbReference type="NCBI Taxonomy" id="990712"/>
    <lineage>
        <taxon>Bacteria</taxon>
        <taxon>Pseudomonadati</taxon>
        <taxon>Pseudomonadota</taxon>
        <taxon>Alphaproteobacteria</taxon>
        <taxon>Rhodobacterales</taxon>
        <taxon>Paracoccaceae</taxon>
        <taxon>Meinhardsimonia</taxon>
    </lineage>
</organism>
<keyword evidence="1" id="KW-0812">Transmembrane</keyword>